<dbReference type="AlphaFoldDB" id="A0A8J5QGS9"/>
<dbReference type="InterPro" id="IPR006722">
    <property type="entry name" value="Sedlin"/>
</dbReference>
<accession>A0A8J5QGS9</accession>
<feature type="region of interest" description="Disordered" evidence="1">
    <location>
        <begin position="1"/>
        <end position="36"/>
    </location>
</feature>
<evidence type="ECO:0000313" key="3">
    <source>
        <dbReference type="Proteomes" id="UP000694255"/>
    </source>
</evidence>
<sequence>MTSEQKESISQIPTSVDLTQKDESSPNIDSTKATKASFSVPSKDPIKFVSLISRDDRPLYIQSFNSENATIEDTNNFLKYNFLSHIALDVLSSPVSMSLREQQQQHQQQGKLEMSVILLFIQDQVMVYGYETNNGLRIIVGLDQSYVVSDQAQLKQLFLDIHKCYIRAVLNPFNSCPDNEMDSNDSVLQSPTFDRNIKRIVYVWPRKLT</sequence>
<feature type="compositionally biased region" description="Polar residues" evidence="1">
    <location>
        <begin position="25"/>
        <end position="36"/>
    </location>
</feature>
<comment type="caution">
    <text evidence="2">The sequence shown here is derived from an EMBL/GenBank/DDBJ whole genome shotgun (WGS) entry which is preliminary data.</text>
</comment>
<evidence type="ECO:0008006" key="4">
    <source>
        <dbReference type="Google" id="ProtNLM"/>
    </source>
</evidence>
<feature type="compositionally biased region" description="Polar residues" evidence="1">
    <location>
        <begin position="8"/>
        <end position="18"/>
    </location>
</feature>
<dbReference type="OrthoDB" id="18320at2759"/>
<evidence type="ECO:0000256" key="1">
    <source>
        <dbReference type="SAM" id="MobiDB-lite"/>
    </source>
</evidence>
<dbReference type="GeneID" id="73471516"/>
<dbReference type="EMBL" id="JAGSYN010000199">
    <property type="protein sequence ID" value="KAG7661768.1"/>
    <property type="molecule type" value="Genomic_DNA"/>
</dbReference>
<dbReference type="GO" id="GO:0006888">
    <property type="term" value="P:endoplasmic reticulum to Golgi vesicle-mediated transport"/>
    <property type="evidence" value="ECO:0007669"/>
    <property type="project" value="InterPro"/>
</dbReference>
<dbReference type="Pfam" id="PF04628">
    <property type="entry name" value="Sedlin_N"/>
    <property type="match status" value="1"/>
</dbReference>
<gene>
    <name evidence="2" type="ORF">J8A68_004716</name>
</gene>
<proteinExistence type="predicted"/>
<evidence type="ECO:0000313" key="2">
    <source>
        <dbReference type="EMBL" id="KAG7661768.1"/>
    </source>
</evidence>
<keyword evidence="3" id="KW-1185">Reference proteome</keyword>
<dbReference type="PANTHER" id="PTHR12403">
    <property type="entry name" value="TRAFFICKING PROTEIN PARTICLE COMPLEX SUBUNIT 2"/>
    <property type="match status" value="1"/>
</dbReference>
<protein>
    <recommendedName>
        <fullName evidence="4">Trafficking protein particle complex subunit</fullName>
    </recommendedName>
</protein>
<dbReference type="RefSeq" id="XP_049262001.1">
    <property type="nucleotide sequence ID" value="XM_049408705.1"/>
</dbReference>
<dbReference type="Proteomes" id="UP000694255">
    <property type="component" value="Unassembled WGS sequence"/>
</dbReference>
<reference evidence="2 3" key="1">
    <citation type="journal article" date="2021" name="DNA Res.">
        <title>Genome analysis of Candida subhashii reveals its hybrid nature and dual mitochondrial genome conformations.</title>
        <authorList>
            <person name="Mixao V."/>
            <person name="Hegedusova E."/>
            <person name="Saus E."/>
            <person name="Pryszcz L.P."/>
            <person name="Cillingova A."/>
            <person name="Nosek J."/>
            <person name="Gabaldon T."/>
        </authorList>
    </citation>
    <scope>NUCLEOTIDE SEQUENCE [LARGE SCALE GENOMIC DNA]</scope>
    <source>
        <strain evidence="2 3">CBS 10753</strain>
    </source>
</reference>
<name>A0A8J5QGS9_9ASCO</name>
<dbReference type="GO" id="GO:0005737">
    <property type="term" value="C:cytoplasm"/>
    <property type="evidence" value="ECO:0007669"/>
    <property type="project" value="GOC"/>
</dbReference>
<organism evidence="2 3">
    <name type="scientific">[Candida] subhashii</name>
    <dbReference type="NCBI Taxonomy" id="561895"/>
    <lineage>
        <taxon>Eukaryota</taxon>
        <taxon>Fungi</taxon>
        <taxon>Dikarya</taxon>
        <taxon>Ascomycota</taxon>
        <taxon>Saccharomycotina</taxon>
        <taxon>Pichiomycetes</taxon>
        <taxon>Debaryomycetaceae</taxon>
        <taxon>Spathaspora</taxon>
    </lineage>
</organism>